<proteinExistence type="predicted"/>
<sequence>MLERPTRTAHEQSEFARARAAEKLRHTVENRKAARIVANQALDAQDCMRLLSMLGLEPADEDMDDPGRPYA</sequence>
<keyword evidence="2" id="KW-1185">Reference proteome</keyword>
<evidence type="ECO:0000313" key="1">
    <source>
        <dbReference type="EMBL" id="NMH96786.1"/>
    </source>
</evidence>
<accession>A0ABX1S5C5</accession>
<dbReference type="Proteomes" id="UP000820669">
    <property type="component" value="Unassembled WGS sequence"/>
</dbReference>
<protein>
    <submittedName>
        <fullName evidence="1">Uncharacterized protein</fullName>
    </submittedName>
</protein>
<reference evidence="1 2" key="1">
    <citation type="submission" date="2020-04" db="EMBL/GenBank/DDBJ databases">
        <authorList>
            <person name="Klaysubun C."/>
            <person name="Duangmal K."/>
            <person name="Lipun K."/>
        </authorList>
    </citation>
    <scope>NUCLEOTIDE SEQUENCE [LARGE SCALE GENOMIC DNA]</scope>
    <source>
        <strain evidence="1 2">K10HN5</strain>
    </source>
</reference>
<gene>
    <name evidence="1" type="ORF">HF526_05565</name>
</gene>
<dbReference type="EMBL" id="JAAXLA010000006">
    <property type="protein sequence ID" value="NMH96786.1"/>
    <property type="molecule type" value="Genomic_DNA"/>
</dbReference>
<evidence type="ECO:0000313" key="2">
    <source>
        <dbReference type="Proteomes" id="UP000820669"/>
    </source>
</evidence>
<name>A0ABX1S5C5_9PSEU</name>
<comment type="caution">
    <text evidence="1">The sequence shown here is derived from an EMBL/GenBank/DDBJ whole genome shotgun (WGS) entry which is preliminary data.</text>
</comment>
<organism evidence="1 2">
    <name type="scientific">Pseudonocardia acidicola</name>
    <dbReference type="NCBI Taxonomy" id="2724939"/>
    <lineage>
        <taxon>Bacteria</taxon>
        <taxon>Bacillati</taxon>
        <taxon>Actinomycetota</taxon>
        <taxon>Actinomycetes</taxon>
        <taxon>Pseudonocardiales</taxon>
        <taxon>Pseudonocardiaceae</taxon>
        <taxon>Pseudonocardia</taxon>
    </lineage>
</organism>